<comment type="similarity">
    <text evidence="5">Belongs to the TMTC family.</text>
</comment>
<feature type="transmembrane region" description="Helical" evidence="17">
    <location>
        <begin position="212"/>
        <end position="231"/>
    </location>
</feature>
<dbReference type="InterPro" id="IPR011990">
    <property type="entry name" value="TPR-like_helical_dom_sf"/>
</dbReference>
<dbReference type="GO" id="GO:0030968">
    <property type="term" value="P:endoplasmic reticulum unfolded protein response"/>
    <property type="evidence" value="ECO:0007669"/>
    <property type="project" value="TreeGrafter"/>
</dbReference>
<feature type="transmembrane region" description="Helical" evidence="17">
    <location>
        <begin position="82"/>
        <end position="100"/>
    </location>
</feature>
<proteinExistence type="inferred from homology"/>
<feature type="transmembrane region" description="Helical" evidence="17">
    <location>
        <begin position="300"/>
        <end position="318"/>
    </location>
</feature>
<feature type="repeat" description="TPR" evidence="16">
    <location>
        <begin position="428"/>
        <end position="461"/>
    </location>
</feature>
<evidence type="ECO:0000259" key="18">
    <source>
        <dbReference type="Pfam" id="PF08409"/>
    </source>
</evidence>
<accession>A0AAV8W297</accession>
<evidence type="ECO:0000256" key="2">
    <source>
        <dbReference type="ARBA" id="ARBA00004141"/>
    </source>
</evidence>
<feature type="repeat" description="TPR" evidence="16">
    <location>
        <begin position="598"/>
        <end position="631"/>
    </location>
</feature>
<dbReference type="InterPro" id="IPR052346">
    <property type="entry name" value="O-mannosyl-transferase_TMTC"/>
</dbReference>
<dbReference type="EMBL" id="JANEYG010000013">
    <property type="protein sequence ID" value="KAJ8920649.1"/>
    <property type="molecule type" value="Genomic_DNA"/>
</dbReference>
<sequence length="679" mass="78199">DKTSKYLTISVAAFICYCNTLWGSFVFDDSEAIVKNKDVMPFTPIRELFKNDFLGHRYHLKQLNVLYSNNKLDSFQFHATNVILYGLLCLLTVPVYELFLRKSKYNSDMLDTAYFASLLFTVHPVHTESVAGLVGRADILSSVLFFAVVLLYQKVRSAKGESIIMWYLIKIIFTSCAVLCKETAISVVGLLVVYDIYQEKKKKVSWWEMLSFWSLVRYLSIILPGMLIMYYRLKIMNFEGPIFTSIDNPAAYSPSLFTRIFTYNYIYFLNFLLLLWPQWLCFDWSMGCIPLVENVYDIRLIFVILFWIIGISSIFALLKNNLENGTLDARIMAVALIILPFLPASNLLFTVGFVIAERTLLLPSAGFCLLVTIGLKKLERCSERKNTCMGLYYGLLFIFACRSIQRNMNWLTEEKLFSSALDVCPLNAKVHYNVAKIAADKDNKSLALHEYKKAIDLNPSYEQAMNNLANLLREDKRFKEAEVLLRKALSIRPNFAAAWMNLGIVLTNLNQSEEAEHCYKMAIKHRNKYPDCYYNLGNLYLDSKRHDEALKAWEMAVLYRPTHVAAWSNTLVLLDSMKKYEDVLELGRTALMHNPKSPALHFSLANTLGKLQQFEKAEGHFLEAINLSPRNGLYYSNLGVLYHRWGKTDKAKEMYKKALDIDPNMKSTELNLKRLLIAQ</sequence>
<dbReference type="PANTHER" id="PTHR44227:SF3">
    <property type="entry name" value="PROTEIN O-MANNOSYL-TRANSFERASE TMTC4"/>
    <property type="match status" value="1"/>
</dbReference>
<keyword evidence="9" id="KW-0677">Repeat</keyword>
<evidence type="ECO:0000313" key="19">
    <source>
        <dbReference type="EMBL" id="KAJ8920649.1"/>
    </source>
</evidence>
<dbReference type="Pfam" id="PF13424">
    <property type="entry name" value="TPR_12"/>
    <property type="match status" value="1"/>
</dbReference>
<feature type="repeat" description="TPR" evidence="16">
    <location>
        <begin position="632"/>
        <end position="665"/>
    </location>
</feature>
<evidence type="ECO:0000256" key="9">
    <source>
        <dbReference type="ARBA" id="ARBA00022737"/>
    </source>
</evidence>
<name>A0AAV8W297_9CUCU</name>
<dbReference type="PROSITE" id="PS50005">
    <property type="entry name" value="TPR"/>
    <property type="match status" value="5"/>
</dbReference>
<gene>
    <name evidence="19" type="ORF">NQ315_004788</name>
</gene>
<keyword evidence="12 17" id="KW-1133">Transmembrane helix</keyword>
<evidence type="ECO:0000256" key="16">
    <source>
        <dbReference type="PROSITE-ProRule" id="PRU00339"/>
    </source>
</evidence>
<dbReference type="SMART" id="SM00028">
    <property type="entry name" value="TPR"/>
    <property type="match status" value="7"/>
</dbReference>
<dbReference type="InterPro" id="IPR013618">
    <property type="entry name" value="TMTC_DUF1736"/>
</dbReference>
<dbReference type="Pfam" id="PF00515">
    <property type="entry name" value="TPR_1"/>
    <property type="match status" value="1"/>
</dbReference>
<dbReference type="AlphaFoldDB" id="A0AAV8W297"/>
<keyword evidence="7" id="KW-0808">Transferase</keyword>
<feature type="domain" description="DUF1736" evidence="18">
    <location>
        <begin position="238"/>
        <end position="309"/>
    </location>
</feature>
<evidence type="ECO:0000256" key="3">
    <source>
        <dbReference type="ARBA" id="ARBA00004240"/>
    </source>
</evidence>
<evidence type="ECO:0000256" key="11">
    <source>
        <dbReference type="ARBA" id="ARBA00022824"/>
    </source>
</evidence>
<dbReference type="GO" id="GO:0004169">
    <property type="term" value="F:dolichyl-phosphate-mannose-protein mannosyltransferase activity"/>
    <property type="evidence" value="ECO:0007669"/>
    <property type="project" value="UniProtKB-EC"/>
</dbReference>
<evidence type="ECO:0000256" key="12">
    <source>
        <dbReference type="ARBA" id="ARBA00022989"/>
    </source>
</evidence>
<evidence type="ECO:0000256" key="6">
    <source>
        <dbReference type="ARBA" id="ARBA00012839"/>
    </source>
</evidence>
<feature type="transmembrane region" description="Helical" evidence="17">
    <location>
        <begin position="330"/>
        <end position="349"/>
    </location>
</feature>
<feature type="repeat" description="TPR" evidence="16">
    <location>
        <begin position="530"/>
        <end position="563"/>
    </location>
</feature>
<dbReference type="Pfam" id="PF08409">
    <property type="entry name" value="TMTC_DUF1736"/>
    <property type="match status" value="1"/>
</dbReference>
<feature type="transmembrane region" description="Helical" evidence="17">
    <location>
        <begin position="7"/>
        <end position="27"/>
    </location>
</feature>
<organism evidence="19 20">
    <name type="scientific">Exocentrus adspersus</name>
    <dbReference type="NCBI Taxonomy" id="1586481"/>
    <lineage>
        <taxon>Eukaryota</taxon>
        <taxon>Metazoa</taxon>
        <taxon>Ecdysozoa</taxon>
        <taxon>Arthropoda</taxon>
        <taxon>Hexapoda</taxon>
        <taxon>Insecta</taxon>
        <taxon>Pterygota</taxon>
        <taxon>Neoptera</taxon>
        <taxon>Endopterygota</taxon>
        <taxon>Coleoptera</taxon>
        <taxon>Polyphaga</taxon>
        <taxon>Cucujiformia</taxon>
        <taxon>Chrysomeloidea</taxon>
        <taxon>Cerambycidae</taxon>
        <taxon>Lamiinae</taxon>
        <taxon>Acanthocinini</taxon>
        <taxon>Exocentrus</taxon>
    </lineage>
</organism>
<dbReference type="EC" id="2.4.1.109" evidence="6"/>
<comment type="pathway">
    <text evidence="4">Protein modification; protein glycosylation.</text>
</comment>
<comment type="catalytic activity">
    <reaction evidence="15">
        <text>a di-trans,poly-cis-dolichyl beta-D-mannosyl phosphate + L-seryl-[protein] = 3-O-(alpha-D-mannosyl)-L-seryl-[protein] + a di-trans,poly-cis-dolichyl phosphate + H(+)</text>
        <dbReference type="Rhea" id="RHEA:17377"/>
        <dbReference type="Rhea" id="RHEA-COMP:9863"/>
        <dbReference type="Rhea" id="RHEA-COMP:13546"/>
        <dbReference type="Rhea" id="RHEA-COMP:19498"/>
        <dbReference type="Rhea" id="RHEA-COMP:19501"/>
        <dbReference type="ChEBI" id="CHEBI:15378"/>
        <dbReference type="ChEBI" id="CHEBI:29999"/>
        <dbReference type="ChEBI" id="CHEBI:57683"/>
        <dbReference type="ChEBI" id="CHEBI:58211"/>
        <dbReference type="ChEBI" id="CHEBI:137321"/>
        <dbReference type="EC" id="2.4.1.109"/>
    </reaction>
</comment>
<evidence type="ECO:0000256" key="4">
    <source>
        <dbReference type="ARBA" id="ARBA00004922"/>
    </source>
</evidence>
<dbReference type="Gene3D" id="1.25.40.10">
    <property type="entry name" value="Tetratricopeptide repeat domain"/>
    <property type="match status" value="3"/>
</dbReference>
<dbReference type="GO" id="GO:0016020">
    <property type="term" value="C:membrane"/>
    <property type="evidence" value="ECO:0007669"/>
    <property type="project" value="UniProtKB-SubCell"/>
</dbReference>
<evidence type="ECO:0000256" key="14">
    <source>
        <dbReference type="ARBA" id="ARBA00045085"/>
    </source>
</evidence>
<dbReference type="Pfam" id="PF13181">
    <property type="entry name" value="TPR_8"/>
    <property type="match status" value="1"/>
</dbReference>
<dbReference type="Pfam" id="PF14559">
    <property type="entry name" value="TPR_19"/>
    <property type="match status" value="1"/>
</dbReference>
<evidence type="ECO:0000313" key="20">
    <source>
        <dbReference type="Proteomes" id="UP001159042"/>
    </source>
</evidence>
<dbReference type="PANTHER" id="PTHR44227">
    <property type="match status" value="1"/>
</dbReference>
<dbReference type="Proteomes" id="UP001159042">
    <property type="component" value="Unassembled WGS sequence"/>
</dbReference>
<dbReference type="PROSITE" id="PS50293">
    <property type="entry name" value="TPR_REGION"/>
    <property type="match status" value="1"/>
</dbReference>
<keyword evidence="13 17" id="KW-0472">Membrane</keyword>
<dbReference type="InterPro" id="IPR019734">
    <property type="entry name" value="TPR_rpt"/>
</dbReference>
<keyword evidence="20" id="KW-1185">Reference proteome</keyword>
<reference evidence="19 20" key="1">
    <citation type="journal article" date="2023" name="Insect Mol. Biol.">
        <title>Genome sequencing provides insights into the evolution of gene families encoding plant cell wall-degrading enzymes in longhorned beetles.</title>
        <authorList>
            <person name="Shin N.R."/>
            <person name="Okamura Y."/>
            <person name="Kirsch R."/>
            <person name="Pauchet Y."/>
        </authorList>
    </citation>
    <scope>NUCLEOTIDE SEQUENCE [LARGE SCALE GENOMIC DNA]</scope>
    <source>
        <strain evidence="19">EAD_L_NR</strain>
    </source>
</reference>
<feature type="transmembrane region" description="Helical" evidence="17">
    <location>
        <begin position="260"/>
        <end position="280"/>
    </location>
</feature>
<comment type="subcellular location">
    <subcellularLocation>
        <location evidence="3">Endoplasmic reticulum</location>
    </subcellularLocation>
    <subcellularLocation>
        <location evidence="2">Membrane</location>
        <topology evidence="2">Multi-pass membrane protein</topology>
    </subcellularLocation>
</comment>
<comment type="caution">
    <text evidence="19">The sequence shown here is derived from an EMBL/GenBank/DDBJ whole genome shotgun (WGS) entry which is preliminary data.</text>
</comment>
<evidence type="ECO:0000256" key="13">
    <source>
        <dbReference type="ARBA" id="ARBA00023136"/>
    </source>
</evidence>
<keyword evidence="11" id="KW-0256">Endoplasmic reticulum</keyword>
<evidence type="ECO:0000256" key="10">
    <source>
        <dbReference type="ARBA" id="ARBA00022803"/>
    </source>
</evidence>
<feature type="transmembrane region" description="Helical" evidence="17">
    <location>
        <begin position="164"/>
        <end position="192"/>
    </location>
</feature>
<evidence type="ECO:0000256" key="8">
    <source>
        <dbReference type="ARBA" id="ARBA00022692"/>
    </source>
</evidence>
<feature type="non-terminal residue" evidence="19">
    <location>
        <position position="1"/>
    </location>
</feature>
<feature type="repeat" description="TPR" evidence="16">
    <location>
        <begin position="462"/>
        <end position="495"/>
    </location>
</feature>
<evidence type="ECO:0000256" key="5">
    <source>
        <dbReference type="ARBA" id="ARBA00007882"/>
    </source>
</evidence>
<evidence type="ECO:0000256" key="15">
    <source>
        <dbReference type="ARBA" id="ARBA00045102"/>
    </source>
</evidence>
<keyword evidence="8 17" id="KW-0812">Transmembrane</keyword>
<comment type="function">
    <text evidence="1">Transfers mannosyl residues to the hydroxyl group of serine or threonine residues.</text>
</comment>
<evidence type="ECO:0000256" key="17">
    <source>
        <dbReference type="SAM" id="Phobius"/>
    </source>
</evidence>
<protein>
    <recommendedName>
        <fullName evidence="6">dolichyl-phosphate-mannose--protein mannosyltransferase</fullName>
        <ecNumber evidence="6">2.4.1.109</ecNumber>
    </recommendedName>
</protein>
<feature type="transmembrane region" description="Helical" evidence="17">
    <location>
        <begin position="133"/>
        <end position="152"/>
    </location>
</feature>
<evidence type="ECO:0000256" key="7">
    <source>
        <dbReference type="ARBA" id="ARBA00022679"/>
    </source>
</evidence>
<dbReference type="GO" id="GO:0005783">
    <property type="term" value="C:endoplasmic reticulum"/>
    <property type="evidence" value="ECO:0007669"/>
    <property type="project" value="UniProtKB-SubCell"/>
</dbReference>
<dbReference type="SUPFAM" id="SSF48452">
    <property type="entry name" value="TPR-like"/>
    <property type="match status" value="1"/>
</dbReference>
<keyword evidence="10 16" id="KW-0802">TPR repeat</keyword>
<evidence type="ECO:0000256" key="1">
    <source>
        <dbReference type="ARBA" id="ARBA00003582"/>
    </source>
</evidence>
<comment type="catalytic activity">
    <reaction evidence="14">
        <text>a di-trans,poly-cis-dolichyl beta-D-mannosyl phosphate + L-threonyl-[protein] = 3-O-(alpha-D-mannosyl)-L-threonyl-[protein] + a di-trans,poly-cis-dolichyl phosphate + H(+)</text>
        <dbReference type="Rhea" id="RHEA:53396"/>
        <dbReference type="Rhea" id="RHEA-COMP:11060"/>
        <dbReference type="Rhea" id="RHEA-COMP:13547"/>
        <dbReference type="Rhea" id="RHEA-COMP:19498"/>
        <dbReference type="Rhea" id="RHEA-COMP:19501"/>
        <dbReference type="ChEBI" id="CHEBI:15378"/>
        <dbReference type="ChEBI" id="CHEBI:30013"/>
        <dbReference type="ChEBI" id="CHEBI:57683"/>
        <dbReference type="ChEBI" id="CHEBI:58211"/>
        <dbReference type="ChEBI" id="CHEBI:137323"/>
        <dbReference type="EC" id="2.4.1.109"/>
    </reaction>
</comment>